<dbReference type="InterPro" id="IPR020904">
    <property type="entry name" value="Sc_DH/Rdtase_CS"/>
</dbReference>
<keyword evidence="3" id="KW-0521">NADP</keyword>
<dbReference type="EC" id="1.5.1.50" evidence="7"/>
<evidence type="ECO:0000256" key="6">
    <source>
        <dbReference type="ARBA" id="ARBA00038212"/>
    </source>
</evidence>
<evidence type="ECO:0000256" key="4">
    <source>
        <dbReference type="ARBA" id="ARBA00023002"/>
    </source>
</evidence>
<evidence type="ECO:0000313" key="13">
    <source>
        <dbReference type="Proteomes" id="UP000273143"/>
    </source>
</evidence>
<dbReference type="KEGG" id="emo:DM558_13010"/>
<evidence type="ECO:0000256" key="1">
    <source>
        <dbReference type="ARBA" id="ARBA00012856"/>
    </source>
</evidence>
<comment type="catalytic activity">
    <reaction evidence="10">
        <text>(6S)-5,6,7,8-tetrahydrofolate + NADP(+) = 7,8-dihydrofolate + NADPH + H(+)</text>
        <dbReference type="Rhea" id="RHEA:15009"/>
        <dbReference type="ChEBI" id="CHEBI:15378"/>
        <dbReference type="ChEBI" id="CHEBI:57451"/>
        <dbReference type="ChEBI" id="CHEBI:57453"/>
        <dbReference type="ChEBI" id="CHEBI:57783"/>
        <dbReference type="ChEBI" id="CHEBI:58349"/>
        <dbReference type="EC" id="1.5.1.3"/>
    </reaction>
</comment>
<protein>
    <recommendedName>
        <fullName evidence="8">Dihydromonapterin reductase</fullName>
        <ecNumber evidence="1">1.5.1.3</ecNumber>
        <ecNumber evidence="7">1.5.1.50</ecNumber>
    </recommendedName>
    <alternativeName>
        <fullName evidence="9">Dihydrofolate reductase</fullName>
    </alternativeName>
</protein>
<evidence type="ECO:0000256" key="2">
    <source>
        <dbReference type="ARBA" id="ARBA00022563"/>
    </source>
</evidence>
<evidence type="ECO:0000256" key="3">
    <source>
        <dbReference type="ARBA" id="ARBA00022857"/>
    </source>
</evidence>
<evidence type="ECO:0000256" key="9">
    <source>
        <dbReference type="ARBA" id="ARBA00042299"/>
    </source>
</evidence>
<comment type="catalytic activity">
    <reaction evidence="11">
        <text>7,8-dihydromonapterin + NADPH + H(+) = 5,6,7,8-tetrahydromonapterin + NADP(+)</text>
        <dbReference type="Rhea" id="RHEA:34847"/>
        <dbReference type="ChEBI" id="CHEBI:15378"/>
        <dbReference type="ChEBI" id="CHEBI:57783"/>
        <dbReference type="ChEBI" id="CHEBI:58349"/>
        <dbReference type="ChEBI" id="CHEBI:71175"/>
        <dbReference type="ChEBI" id="CHEBI:71177"/>
        <dbReference type="EC" id="1.5.1.50"/>
    </reaction>
</comment>
<dbReference type="SUPFAM" id="SSF51735">
    <property type="entry name" value="NAD(P)-binding Rossmann-fold domains"/>
    <property type="match status" value="1"/>
</dbReference>
<dbReference type="GO" id="GO:0006730">
    <property type="term" value="P:one-carbon metabolic process"/>
    <property type="evidence" value="ECO:0007669"/>
    <property type="project" value="UniProtKB-KW"/>
</dbReference>
<keyword evidence="13" id="KW-1185">Reference proteome</keyword>
<dbReference type="PRINTS" id="PR00081">
    <property type="entry name" value="GDHRDH"/>
</dbReference>
<evidence type="ECO:0000256" key="11">
    <source>
        <dbReference type="ARBA" id="ARBA00049376"/>
    </source>
</evidence>
<proteinExistence type="inferred from homology"/>
<accession>A0A3Q9JKC4</accession>
<dbReference type="PANTHER" id="PTHR43639:SF6">
    <property type="entry name" value="DIHYDROMONAPTERIN REDUCTASE"/>
    <property type="match status" value="1"/>
</dbReference>
<evidence type="ECO:0000313" key="12">
    <source>
        <dbReference type="EMBL" id="AZS51632.1"/>
    </source>
</evidence>
<evidence type="ECO:0000256" key="5">
    <source>
        <dbReference type="ARBA" id="ARBA00037508"/>
    </source>
</evidence>
<keyword evidence="4 12" id="KW-0560">Oxidoreductase</keyword>
<dbReference type="GO" id="GO:0004146">
    <property type="term" value="F:dihydrofolate reductase activity"/>
    <property type="evidence" value="ECO:0007669"/>
    <property type="project" value="UniProtKB-EC"/>
</dbReference>
<dbReference type="Gene3D" id="3.40.50.720">
    <property type="entry name" value="NAD(P)-binding Rossmann-like Domain"/>
    <property type="match status" value="1"/>
</dbReference>
<dbReference type="PROSITE" id="PS00061">
    <property type="entry name" value="ADH_SHORT"/>
    <property type="match status" value="1"/>
</dbReference>
<evidence type="ECO:0000256" key="7">
    <source>
        <dbReference type="ARBA" id="ARBA00039145"/>
    </source>
</evidence>
<dbReference type="InterPro" id="IPR002347">
    <property type="entry name" value="SDR_fam"/>
</dbReference>
<dbReference type="RefSeq" id="WP_127164365.1">
    <property type="nucleotide sequence ID" value="NZ_CP029822.1"/>
</dbReference>
<gene>
    <name evidence="12" type="ORF">DM558_13010</name>
</gene>
<reference evidence="13" key="1">
    <citation type="submission" date="2018-06" db="EMBL/GenBank/DDBJ databases">
        <title>Complete genome of Pseudomonas insecticola strain QZS01.</title>
        <authorList>
            <person name="Wang J."/>
            <person name="Su Q."/>
        </authorList>
    </citation>
    <scope>NUCLEOTIDE SEQUENCE [LARGE SCALE GENOMIC DNA]</scope>
    <source>
        <strain evidence="13">QZS01</strain>
    </source>
</reference>
<comment type="similarity">
    <text evidence="6">Belongs to the short-chain dehydrogenases/reductases (SDR) family. FolM subfamily.</text>
</comment>
<evidence type="ECO:0000256" key="10">
    <source>
        <dbReference type="ARBA" id="ARBA00048873"/>
    </source>
</evidence>
<sequence length="232" mass="25610">MKTSPILITGAGQRVGFYCALQWLEQGFPVIATYRQERDALNVLRDKGAQLIQANFQDNQSILTFIDELKKTTSSLRAIIHNASTWVKDDTTGEAMSTLLAVHIQAPYLINLHCKHLLMASSSADIIHVTDDNIRKGSADHIAYCASKAGLTNLTLSFAKSFAPHVKVNCIAPALVMFNEHDSDDYKQHAINKSLLGIVPGEQEIFKAINYLLESTNITGEILHINGGRHLK</sequence>
<evidence type="ECO:0000256" key="8">
    <source>
        <dbReference type="ARBA" id="ARBA00039631"/>
    </source>
</evidence>
<dbReference type="PANTHER" id="PTHR43639">
    <property type="entry name" value="OXIDOREDUCTASE, SHORT-CHAIN DEHYDROGENASE/REDUCTASE FAMILY (AFU_ORTHOLOGUE AFUA_5G02870)"/>
    <property type="match status" value="1"/>
</dbReference>
<keyword evidence="2" id="KW-0554">One-carbon metabolism</keyword>
<dbReference type="InterPro" id="IPR036291">
    <property type="entry name" value="NAD(P)-bd_dom_sf"/>
</dbReference>
<dbReference type="Pfam" id="PF13561">
    <property type="entry name" value="adh_short_C2"/>
    <property type="match status" value="1"/>
</dbReference>
<organism evidence="12 13">
    <name type="scientific">Entomomonas moraniae</name>
    <dbReference type="NCBI Taxonomy" id="2213226"/>
    <lineage>
        <taxon>Bacteria</taxon>
        <taxon>Pseudomonadati</taxon>
        <taxon>Pseudomonadota</taxon>
        <taxon>Gammaproteobacteria</taxon>
        <taxon>Pseudomonadales</taxon>
        <taxon>Pseudomonadaceae</taxon>
        <taxon>Entomomonas</taxon>
    </lineage>
</organism>
<dbReference type="AlphaFoldDB" id="A0A3Q9JKC4"/>
<comment type="function">
    <text evidence="5">Catalyzes the reduction of dihydromonapterin to tetrahydromonapterin. Also has lower activity with dihydrofolate.</text>
</comment>
<dbReference type="EC" id="1.5.1.3" evidence="1"/>
<name>A0A3Q9JKC4_9GAMM</name>
<dbReference type="Proteomes" id="UP000273143">
    <property type="component" value="Chromosome"/>
</dbReference>
<dbReference type="NCBIfam" id="NF005066">
    <property type="entry name" value="PRK06483.1"/>
    <property type="match status" value="1"/>
</dbReference>
<dbReference type="EMBL" id="CP029822">
    <property type="protein sequence ID" value="AZS51632.1"/>
    <property type="molecule type" value="Genomic_DNA"/>
</dbReference>